<dbReference type="InterPro" id="IPR002740">
    <property type="entry name" value="EVE_domain"/>
</dbReference>
<dbReference type="Proteomes" id="UP000196365">
    <property type="component" value="Unassembled WGS sequence"/>
</dbReference>
<protein>
    <submittedName>
        <fullName evidence="3">EVE domain-containing protein</fullName>
    </submittedName>
</protein>
<proteinExistence type="predicted"/>
<feature type="domain" description="Core-binding (CB)" evidence="2">
    <location>
        <begin position="59"/>
        <end position="159"/>
    </location>
</feature>
<dbReference type="InterPro" id="IPR027417">
    <property type="entry name" value="P-loop_NTPase"/>
</dbReference>
<dbReference type="InterPro" id="IPR011704">
    <property type="entry name" value="ATPase_dyneun-rel_AAA"/>
</dbReference>
<dbReference type="Pfam" id="PF07728">
    <property type="entry name" value="AAA_5"/>
    <property type="match status" value="1"/>
</dbReference>
<dbReference type="GO" id="GO:0003677">
    <property type="term" value="F:DNA binding"/>
    <property type="evidence" value="ECO:0007669"/>
    <property type="project" value="UniProtKB-UniRule"/>
</dbReference>
<dbReference type="InterPro" id="IPR052934">
    <property type="entry name" value="Methyl-DNA_Rec/Restrict_Enz"/>
</dbReference>
<dbReference type="InterPro" id="IPR044068">
    <property type="entry name" value="CB"/>
</dbReference>
<dbReference type="SMART" id="SM00382">
    <property type="entry name" value="AAA"/>
    <property type="match status" value="1"/>
</dbReference>
<dbReference type="Gene3D" id="3.40.50.300">
    <property type="entry name" value="P-loop containing nucleotide triphosphate hydrolases"/>
    <property type="match status" value="1"/>
</dbReference>
<name>A0A1T4NSD3_9FIRM</name>
<dbReference type="CDD" id="cd00009">
    <property type="entry name" value="AAA"/>
    <property type="match status" value="1"/>
</dbReference>
<dbReference type="PROSITE" id="PS51900">
    <property type="entry name" value="CB"/>
    <property type="match status" value="1"/>
</dbReference>
<evidence type="ECO:0000256" key="1">
    <source>
        <dbReference type="PROSITE-ProRule" id="PRU01248"/>
    </source>
</evidence>
<dbReference type="GO" id="GO:0016887">
    <property type="term" value="F:ATP hydrolysis activity"/>
    <property type="evidence" value="ECO:0007669"/>
    <property type="project" value="InterPro"/>
</dbReference>
<dbReference type="InterPro" id="IPR003593">
    <property type="entry name" value="AAA+_ATPase"/>
</dbReference>
<dbReference type="GO" id="GO:0005524">
    <property type="term" value="F:ATP binding"/>
    <property type="evidence" value="ECO:0007669"/>
    <property type="project" value="InterPro"/>
</dbReference>
<keyword evidence="4" id="KW-1185">Reference proteome</keyword>
<dbReference type="PANTHER" id="PTHR37291:SF1">
    <property type="entry name" value="TYPE IV METHYL-DIRECTED RESTRICTION ENZYME ECOKMCRB SUBUNIT"/>
    <property type="match status" value="1"/>
</dbReference>
<dbReference type="RefSeq" id="WP_087679177.1">
    <property type="nucleotide sequence ID" value="NZ_FUWV01000012.1"/>
</dbReference>
<evidence type="ECO:0000259" key="2">
    <source>
        <dbReference type="PROSITE" id="PS51900"/>
    </source>
</evidence>
<dbReference type="SUPFAM" id="SSF88697">
    <property type="entry name" value="PUA domain-like"/>
    <property type="match status" value="1"/>
</dbReference>
<keyword evidence="1" id="KW-0238">DNA-binding</keyword>
<reference evidence="3 4" key="1">
    <citation type="submission" date="2017-02" db="EMBL/GenBank/DDBJ databases">
        <authorList>
            <person name="Peterson S.W."/>
        </authorList>
    </citation>
    <scope>NUCLEOTIDE SEQUENCE [LARGE SCALE GENOMIC DNA]</scope>
    <source>
        <strain evidence="3 4">DSM 15102</strain>
    </source>
</reference>
<dbReference type="OrthoDB" id="9781481at2"/>
<dbReference type="AlphaFoldDB" id="A0A1T4NSD3"/>
<sequence length="826" mass="94826">MNTISVAQLNSLRSEFKMYLRENHPEWSDSTVCTIGSDAFFALNNNVGIDFWASLVSEETLLTARDKIRDYLVSTKGSERSDERADGYLSALRHLKSFLDNKHPSLATDWSGKVISDINLKSEFQAWMKKQKKANGDPYSLNTINAYTTALKNATAKLRLTEPICTDLFYYTLVDDFDTAQGIIEAAPNFEEVDAAAGNKAYSSGMMLYRRFLKELGEPSTWIFQGNPKYYDVIGAVESLEKITWAVNQYQKQIKKGDKAYIWVSGSDGGIIASGTVLCDPELRKPNTSDPYTRDEPLKTDYYLAVDIKIERKLTLSKVPRAVLLVDERTKQLEILTYPAATNFRVTKIQEEVIESIINGTYERVPAVDEPKPEIEVKRRYWLYAPGEQASMWEQFFAEKIMGIGWDYLGDLTTYPTKEKINDRMQQERNEDKYFMNDVLAVWDFVHTIKPDDVVFAKRGKSQIVGRGVVESGYIFDDSRSSYKHIRKINWTNNEECNYPEEAPNKTLTDISRKTGTIDFLENFYAEKSIDSSSFIEEKSYDPYSDDDFIKEVFMSEEMFVKLKGLLLRKKNVILQGAPGVGKTYAAQRLAFAIMGTKDISRVKVVQFHQSYSYEDFIMGFRPDGNGFKLTEGPFYKFCKEAENDDERPYFFIIDEINRGNLSKIFGELLMLIECDKRGEKNAIRLLYKDEQFSVPSNVYIIGMMNTTDRSLAMIDYALRRRFAFFDMEPAFSTDGFKTKQASIQNPKYDALITKVQLLNKAIAEDPSLGPGFRIGHSYFCTNELVDDLWLSSVVEYELIPLLSEYWYDEPSKVESWSEQLRGAIR</sequence>
<dbReference type="SUPFAM" id="SSF52540">
    <property type="entry name" value="P-loop containing nucleoside triphosphate hydrolases"/>
    <property type="match status" value="1"/>
</dbReference>
<dbReference type="InterPro" id="IPR015947">
    <property type="entry name" value="PUA-like_sf"/>
</dbReference>
<dbReference type="PANTHER" id="PTHR37291">
    <property type="entry name" value="5-METHYLCYTOSINE-SPECIFIC RESTRICTION ENZYME B"/>
    <property type="match status" value="1"/>
</dbReference>
<dbReference type="Pfam" id="PF01878">
    <property type="entry name" value="EVE"/>
    <property type="match status" value="1"/>
</dbReference>
<evidence type="ECO:0000313" key="3">
    <source>
        <dbReference type="EMBL" id="SJZ82199.1"/>
    </source>
</evidence>
<gene>
    <name evidence="3" type="ORF">SAMN02745973_01798</name>
</gene>
<evidence type="ECO:0000313" key="4">
    <source>
        <dbReference type="Proteomes" id="UP000196365"/>
    </source>
</evidence>
<dbReference type="EMBL" id="FUWV01000012">
    <property type="protein sequence ID" value="SJZ82199.1"/>
    <property type="molecule type" value="Genomic_DNA"/>
</dbReference>
<accession>A0A1T4NSD3</accession>
<organism evidence="3 4">
    <name type="scientific">Garciella nitratireducens DSM 15102</name>
    <dbReference type="NCBI Taxonomy" id="1121911"/>
    <lineage>
        <taxon>Bacteria</taxon>
        <taxon>Bacillati</taxon>
        <taxon>Bacillota</taxon>
        <taxon>Clostridia</taxon>
        <taxon>Eubacteriales</taxon>
        <taxon>Eubacteriaceae</taxon>
        <taxon>Garciella</taxon>
    </lineage>
</organism>